<evidence type="ECO:0000256" key="8">
    <source>
        <dbReference type="ARBA" id="ARBA00023022"/>
    </source>
</evidence>
<dbReference type="InterPro" id="IPR051902">
    <property type="entry name" value="BPI_fold-superfamily_member"/>
</dbReference>
<dbReference type="GO" id="GO:0043129">
    <property type="term" value="P:surfactant homeostasis"/>
    <property type="evidence" value="ECO:0007669"/>
    <property type="project" value="TreeGrafter"/>
</dbReference>
<keyword evidence="8" id="KW-0044">Antibiotic</keyword>
<organism evidence="12">
    <name type="scientific">Equus asinus asinus</name>
    <dbReference type="NCBI Taxonomy" id="83772"/>
    <lineage>
        <taxon>Eukaryota</taxon>
        <taxon>Metazoa</taxon>
        <taxon>Chordata</taxon>
        <taxon>Craniata</taxon>
        <taxon>Vertebrata</taxon>
        <taxon>Euteleostomi</taxon>
        <taxon>Mammalia</taxon>
        <taxon>Eutheria</taxon>
        <taxon>Laurasiatheria</taxon>
        <taxon>Perissodactyla</taxon>
        <taxon>Equidae</taxon>
        <taxon>Equus</taxon>
    </lineage>
</organism>
<dbReference type="GO" id="GO:0002395">
    <property type="term" value="P:immune response in nasopharyngeal-associated lymphoid tissue"/>
    <property type="evidence" value="ECO:0007669"/>
    <property type="project" value="TreeGrafter"/>
</dbReference>
<dbReference type="AlphaFoldDB" id="A0A8C4LMI8"/>
<evidence type="ECO:0000256" key="5">
    <source>
        <dbReference type="ARBA" id="ARBA00022588"/>
    </source>
</evidence>
<evidence type="ECO:0000259" key="11">
    <source>
        <dbReference type="Pfam" id="PF01273"/>
    </source>
</evidence>
<evidence type="ECO:0000256" key="9">
    <source>
        <dbReference type="ARBA" id="ARBA00023157"/>
    </source>
</evidence>
<keyword evidence="9" id="KW-1015">Disulfide bond</keyword>
<dbReference type="PANTHER" id="PTHR47015">
    <property type="entry name" value="BPI FOLD-CONTAINING FAMILY A MEMBER 1"/>
    <property type="match status" value="1"/>
</dbReference>
<keyword evidence="3" id="KW-0964">Secreted</keyword>
<keyword evidence="6" id="KW-0732">Signal</keyword>
<dbReference type="GO" id="GO:1900229">
    <property type="term" value="P:negative regulation of single-species biofilm formation in or on host organism"/>
    <property type="evidence" value="ECO:0007669"/>
    <property type="project" value="TreeGrafter"/>
</dbReference>
<comment type="similarity">
    <text evidence="2">Belongs to the BPI/LBP/Plunc superfamily. Plunc family.</text>
</comment>
<dbReference type="PANTHER" id="PTHR47015:SF1">
    <property type="entry name" value="BPI FOLD-CONTAINING FAMILY A MEMBER 1"/>
    <property type="match status" value="1"/>
</dbReference>
<dbReference type="Gene3D" id="3.15.10.10">
    <property type="entry name" value="Bactericidal permeability-increasing protein, domain 1"/>
    <property type="match status" value="1"/>
</dbReference>
<evidence type="ECO:0000313" key="12">
    <source>
        <dbReference type="Ensembl" id="ENSEASP00005012292.1"/>
    </source>
</evidence>
<dbReference type="Pfam" id="PF01273">
    <property type="entry name" value="LBP_BPI_CETP"/>
    <property type="match status" value="1"/>
</dbReference>
<evidence type="ECO:0000256" key="1">
    <source>
        <dbReference type="ARBA" id="ARBA00004613"/>
    </source>
</evidence>
<name>A0A8C4LMI8_EQUAS</name>
<comment type="subcellular location">
    <subcellularLocation>
        <location evidence="1">Secreted</location>
    </subcellularLocation>
</comment>
<dbReference type="GO" id="GO:0008289">
    <property type="term" value="F:lipid binding"/>
    <property type="evidence" value="ECO:0007669"/>
    <property type="project" value="InterPro"/>
</dbReference>
<evidence type="ECO:0000256" key="2">
    <source>
        <dbReference type="ARBA" id="ARBA00009020"/>
    </source>
</evidence>
<dbReference type="GO" id="GO:0045087">
    <property type="term" value="P:innate immune response"/>
    <property type="evidence" value="ECO:0007669"/>
    <property type="project" value="UniProtKB-KW"/>
</dbReference>
<keyword evidence="7" id="KW-0391">Immunity</keyword>
<dbReference type="GO" id="GO:0061844">
    <property type="term" value="P:antimicrobial humoral immune response mediated by antimicrobial peptide"/>
    <property type="evidence" value="ECO:0007669"/>
    <property type="project" value="TreeGrafter"/>
</dbReference>
<sequence length="293" mass="31296">MYLLIQKTIPVKALNHSHNLICRKKGAPPPVSEEHIGKALTSPTRKTLSPNVSGVSFHRRYFIVFCGLLAQTTALLEAVPSPLDPTLPSSMIPDLEVSIPDVPGSLSSALSHGLLSEGLLGSLENLPLSDALKAEGVTSRGLFRGLLGKMVSAMPFLNIIDVKVTNPQMLDLGLVKSRDARGLYVIIPLGMTLNVNVPLVGSLLKLVAKLNVSAQLLPLKDDEYNFYVVLGSCTHSPGSQRGSTYSATLPNSPLFPGQLCLRLTGALSSMELTLVEATVGKPQLPLCRSNDFP</sequence>
<protein>
    <recommendedName>
        <fullName evidence="11">Lipid-binding serum glycoprotein N-terminal domain-containing protein</fullName>
    </recommendedName>
</protein>
<keyword evidence="4" id="KW-0929">Antimicrobial</keyword>
<feature type="domain" description="Lipid-binding serum glycoprotein N-terminal" evidence="11">
    <location>
        <begin position="113"/>
        <end position="239"/>
    </location>
</feature>
<dbReference type="GO" id="GO:0005615">
    <property type="term" value="C:extracellular space"/>
    <property type="evidence" value="ECO:0007669"/>
    <property type="project" value="TreeGrafter"/>
</dbReference>
<evidence type="ECO:0000256" key="7">
    <source>
        <dbReference type="ARBA" id="ARBA00022859"/>
    </source>
</evidence>
<evidence type="ECO:0000256" key="10">
    <source>
        <dbReference type="ARBA" id="ARBA00023180"/>
    </source>
</evidence>
<accession>A0A8C4LMI8</accession>
<proteinExistence type="inferred from homology"/>
<keyword evidence="5" id="KW-0399">Innate immunity</keyword>
<keyword evidence="10" id="KW-0325">Glycoprotein</keyword>
<evidence type="ECO:0000256" key="3">
    <source>
        <dbReference type="ARBA" id="ARBA00022525"/>
    </source>
</evidence>
<reference evidence="12" key="1">
    <citation type="submission" date="2023-03" db="UniProtKB">
        <authorList>
            <consortium name="Ensembl"/>
        </authorList>
    </citation>
    <scope>IDENTIFICATION</scope>
</reference>
<evidence type="ECO:0000256" key="6">
    <source>
        <dbReference type="ARBA" id="ARBA00022729"/>
    </source>
</evidence>
<dbReference type="GO" id="GO:0019731">
    <property type="term" value="P:antibacterial humoral response"/>
    <property type="evidence" value="ECO:0007669"/>
    <property type="project" value="TreeGrafter"/>
</dbReference>
<dbReference type="Ensembl" id="ENSEAST00005013351.1">
    <property type="protein sequence ID" value="ENSEASP00005012292.1"/>
    <property type="gene ID" value="ENSEASG00005008576.1"/>
</dbReference>
<evidence type="ECO:0000256" key="4">
    <source>
        <dbReference type="ARBA" id="ARBA00022529"/>
    </source>
</evidence>
<dbReference type="InterPro" id="IPR017942">
    <property type="entry name" value="Lipid-bd_serum_glycop_N"/>
</dbReference>